<organism evidence="1 2">
    <name type="scientific">Corchorus olitorius</name>
    <dbReference type="NCBI Taxonomy" id="93759"/>
    <lineage>
        <taxon>Eukaryota</taxon>
        <taxon>Viridiplantae</taxon>
        <taxon>Streptophyta</taxon>
        <taxon>Embryophyta</taxon>
        <taxon>Tracheophyta</taxon>
        <taxon>Spermatophyta</taxon>
        <taxon>Magnoliopsida</taxon>
        <taxon>eudicotyledons</taxon>
        <taxon>Gunneridae</taxon>
        <taxon>Pentapetalae</taxon>
        <taxon>rosids</taxon>
        <taxon>malvids</taxon>
        <taxon>Malvales</taxon>
        <taxon>Malvaceae</taxon>
        <taxon>Grewioideae</taxon>
        <taxon>Apeibeae</taxon>
        <taxon>Corchorus</taxon>
    </lineage>
</organism>
<accession>A0A1R3K1A0</accession>
<keyword evidence="2" id="KW-1185">Reference proteome</keyword>
<dbReference type="AlphaFoldDB" id="A0A1R3K1A0"/>
<evidence type="ECO:0000313" key="2">
    <source>
        <dbReference type="Proteomes" id="UP000187203"/>
    </source>
</evidence>
<dbReference type="EMBL" id="AWUE01014899">
    <property type="protein sequence ID" value="OMP00862.1"/>
    <property type="molecule type" value="Genomic_DNA"/>
</dbReference>
<reference evidence="2" key="1">
    <citation type="submission" date="2013-09" db="EMBL/GenBank/DDBJ databases">
        <title>Corchorus olitorius genome sequencing.</title>
        <authorList>
            <person name="Alam M."/>
            <person name="Haque M.S."/>
            <person name="Islam M.S."/>
            <person name="Emdad E.M."/>
            <person name="Islam M.M."/>
            <person name="Ahmed B."/>
            <person name="Halim A."/>
            <person name="Hossen Q.M.M."/>
            <person name="Hossain M.Z."/>
            <person name="Ahmed R."/>
            <person name="Khan M.M."/>
            <person name="Islam R."/>
            <person name="Rashid M.M."/>
            <person name="Khan S.A."/>
            <person name="Rahman M.S."/>
            <person name="Alam M."/>
            <person name="Yahiya A.S."/>
            <person name="Khan M.S."/>
            <person name="Azam M.S."/>
            <person name="Haque T."/>
            <person name="Lashkar M.Z.H."/>
            <person name="Akhand A.I."/>
            <person name="Morshed G."/>
            <person name="Roy S."/>
            <person name="Uddin K.S."/>
            <person name="Rabeya T."/>
            <person name="Hossain A.S."/>
            <person name="Chowdhury A."/>
            <person name="Snigdha A.R."/>
            <person name="Mortoza M.S."/>
            <person name="Matin S.A."/>
            <person name="Hoque S.M.E."/>
            <person name="Islam M.K."/>
            <person name="Roy D.K."/>
            <person name="Haider R."/>
            <person name="Moosa M.M."/>
            <person name="Elias S.M."/>
            <person name="Hasan A.M."/>
            <person name="Jahan S."/>
            <person name="Shafiuddin M."/>
            <person name="Mahmood N."/>
            <person name="Shommy N.S."/>
        </authorList>
    </citation>
    <scope>NUCLEOTIDE SEQUENCE [LARGE SCALE GENOMIC DNA]</scope>
    <source>
        <strain evidence="2">cv. O-4</strain>
    </source>
</reference>
<dbReference type="Proteomes" id="UP000187203">
    <property type="component" value="Unassembled WGS sequence"/>
</dbReference>
<dbReference type="OrthoDB" id="7396853at2759"/>
<name>A0A1R3K1A0_9ROSI</name>
<dbReference type="STRING" id="93759.A0A1R3K1A0"/>
<keyword evidence="1" id="KW-0560">Oxidoreductase</keyword>
<gene>
    <name evidence="1" type="ORF">COLO4_12304</name>
</gene>
<sequence>MEGQSVCPKTQIHSCHFCSLGDFDNFPDKELLMESGFEGVDEVTEHWLDHGAEEFDSWLKDALLEGRYEDVKNYEAKMAHPWPEHLPIA</sequence>
<evidence type="ECO:0000313" key="1">
    <source>
        <dbReference type="EMBL" id="OMP00862.1"/>
    </source>
</evidence>
<dbReference type="GO" id="GO:0051213">
    <property type="term" value="F:dioxygenase activity"/>
    <property type="evidence" value="ECO:0007669"/>
    <property type="project" value="UniProtKB-KW"/>
</dbReference>
<dbReference type="SUPFAM" id="SSF53213">
    <property type="entry name" value="LigB-like"/>
    <property type="match status" value="1"/>
</dbReference>
<protein>
    <submittedName>
        <fullName evidence="1">4,5-DOPA dioxygenase extradiol-like protein-like protein</fullName>
    </submittedName>
</protein>
<proteinExistence type="predicted"/>
<comment type="caution">
    <text evidence="1">The sequence shown here is derived from an EMBL/GenBank/DDBJ whole genome shotgun (WGS) entry which is preliminary data.</text>
</comment>
<keyword evidence="1" id="KW-0223">Dioxygenase</keyword>